<accession>A0ABU4ZXF8</accession>
<protein>
    <recommendedName>
        <fullName evidence="4">Transmembrane anchored protein</fullName>
    </recommendedName>
</protein>
<evidence type="ECO:0000256" key="1">
    <source>
        <dbReference type="SAM" id="SignalP"/>
    </source>
</evidence>
<keyword evidence="3" id="KW-1185">Reference proteome</keyword>
<dbReference type="PROSITE" id="PS51257">
    <property type="entry name" value="PROKAR_LIPOPROTEIN"/>
    <property type="match status" value="1"/>
</dbReference>
<evidence type="ECO:0008006" key="4">
    <source>
        <dbReference type="Google" id="ProtNLM"/>
    </source>
</evidence>
<organism evidence="2 3">
    <name type="scientific">Mesorhizobium vachelliae</name>
    <dbReference type="NCBI Taxonomy" id="3072309"/>
    <lineage>
        <taxon>Bacteria</taxon>
        <taxon>Pseudomonadati</taxon>
        <taxon>Pseudomonadota</taxon>
        <taxon>Alphaproteobacteria</taxon>
        <taxon>Hyphomicrobiales</taxon>
        <taxon>Phyllobacteriaceae</taxon>
        <taxon>Mesorhizobium</taxon>
    </lineage>
</organism>
<comment type="caution">
    <text evidence="2">The sequence shown here is derived from an EMBL/GenBank/DDBJ whole genome shotgun (WGS) entry which is preliminary data.</text>
</comment>
<name>A0ABU4ZXF8_9HYPH</name>
<dbReference type="EMBL" id="JAVIIQ010000001">
    <property type="protein sequence ID" value="MDX8530104.1"/>
    <property type="molecule type" value="Genomic_DNA"/>
</dbReference>
<sequence>MSKLLRNVILAVVAVSGLYGSAFAQQTTVTSCSNHDDYYSICLGAANNGGQHGGRGSDRR</sequence>
<dbReference type="RefSeq" id="WP_320245460.1">
    <property type="nucleotide sequence ID" value="NZ_JAVIIQ010000001.1"/>
</dbReference>
<evidence type="ECO:0000313" key="3">
    <source>
        <dbReference type="Proteomes" id="UP001285154"/>
    </source>
</evidence>
<gene>
    <name evidence="2" type="ORF">RFM42_03890</name>
</gene>
<proteinExistence type="predicted"/>
<feature type="chain" id="PRO_5046158406" description="Transmembrane anchored protein" evidence="1">
    <location>
        <begin position="25"/>
        <end position="60"/>
    </location>
</feature>
<evidence type="ECO:0000313" key="2">
    <source>
        <dbReference type="EMBL" id="MDX8530104.1"/>
    </source>
</evidence>
<reference evidence="2 3" key="1">
    <citation type="submission" date="2023-08" db="EMBL/GenBank/DDBJ databases">
        <title>Implementing the SeqCode for naming new Mesorhizobium species isolated from Vachellia karroo root nodules.</title>
        <authorList>
            <person name="Van Lill M."/>
        </authorList>
    </citation>
    <scope>NUCLEOTIDE SEQUENCE [LARGE SCALE GENOMIC DNA]</scope>
    <source>
        <strain evidence="2 3">VK25D</strain>
    </source>
</reference>
<dbReference type="Proteomes" id="UP001285154">
    <property type="component" value="Unassembled WGS sequence"/>
</dbReference>
<feature type="signal peptide" evidence="1">
    <location>
        <begin position="1"/>
        <end position="24"/>
    </location>
</feature>
<keyword evidence="1" id="KW-0732">Signal</keyword>